<dbReference type="EMBL" id="UGIF01000002">
    <property type="protein sequence ID" value="STP30557.1"/>
    <property type="molecule type" value="Genomic_DNA"/>
</dbReference>
<evidence type="ECO:0000313" key="11">
    <source>
        <dbReference type="Proteomes" id="UP000254070"/>
    </source>
</evidence>
<evidence type="ECO:0000256" key="3">
    <source>
        <dbReference type="ARBA" id="ARBA00022679"/>
    </source>
</evidence>
<dbReference type="STRING" id="53345.LIU_09880"/>
<dbReference type="RefSeq" id="WP_005875967.1">
    <property type="nucleotide sequence ID" value="NZ_CABGIQ010000018.1"/>
</dbReference>
<dbReference type="AlphaFoldDB" id="A0A2A7SNB4"/>
<accession>A0A2A7SNB4</accession>
<dbReference type="EMBL" id="PDEB01000004">
    <property type="protein sequence ID" value="PEH45041.1"/>
    <property type="molecule type" value="Genomic_DNA"/>
</dbReference>
<dbReference type="InterPro" id="IPR016181">
    <property type="entry name" value="Acyl_CoA_acyltransferase"/>
</dbReference>
<keyword evidence="4" id="KW-0012">Acyltransferase</keyword>
<evidence type="ECO:0000256" key="2">
    <source>
        <dbReference type="ARBA" id="ARBA00022490"/>
    </source>
</evidence>
<dbReference type="PROSITE" id="PS51186">
    <property type="entry name" value="GNAT"/>
    <property type="match status" value="1"/>
</dbReference>
<reference evidence="7 10" key="1">
    <citation type="submission" date="2015-06" db="EMBL/GenBank/DDBJ databases">
        <title>The Genome Sequence of Enterococcus durans 4EA1.</title>
        <authorList>
            <consortium name="The Broad Institute Genomics Platform"/>
            <consortium name="The Broad Institute Genome Sequencing Center for Infectious Disease"/>
            <person name="Earl A.M."/>
            <person name="Van Tyne D."/>
            <person name="Lebreton F."/>
            <person name="Saavedra J.T."/>
            <person name="Gilmore M.S."/>
            <person name="Manson Mcguire A."/>
            <person name="Clock S."/>
            <person name="Crupain M."/>
            <person name="Rangan U."/>
            <person name="Young S."/>
            <person name="Abouelleil A."/>
            <person name="Cao P."/>
            <person name="Chapman S.B."/>
            <person name="Griggs A."/>
            <person name="Priest M."/>
            <person name="Shea T."/>
            <person name="Wortman J."/>
            <person name="Nusbaum C."/>
            <person name="Birren B."/>
        </authorList>
    </citation>
    <scope>NUCLEOTIDE SEQUENCE [LARGE SCALE GENOMIC DNA]</scope>
    <source>
        <strain evidence="7 10">4EA1</strain>
    </source>
</reference>
<feature type="domain" description="N-acetyltransferase" evidence="5">
    <location>
        <begin position="31"/>
        <end position="178"/>
    </location>
</feature>
<dbReference type="OrthoDB" id="9794566at2"/>
<dbReference type="EMBL" id="LEPB01000004">
    <property type="protein sequence ID" value="RCA10967.1"/>
    <property type="molecule type" value="Genomic_DNA"/>
</dbReference>
<keyword evidence="3 7" id="KW-0808">Transferase</keyword>
<dbReference type="InterPro" id="IPR050680">
    <property type="entry name" value="YpeA/RimI_acetyltransf"/>
</dbReference>
<evidence type="ECO:0000313" key="6">
    <source>
        <dbReference type="EMBL" id="PEH45041.1"/>
    </source>
</evidence>
<evidence type="ECO:0000313" key="9">
    <source>
        <dbReference type="Proteomes" id="UP000220669"/>
    </source>
</evidence>
<evidence type="ECO:0000259" key="5">
    <source>
        <dbReference type="PROSITE" id="PS51186"/>
    </source>
</evidence>
<dbReference type="PANTHER" id="PTHR43420">
    <property type="entry name" value="ACETYLTRANSFERASE"/>
    <property type="match status" value="1"/>
</dbReference>
<dbReference type="CDD" id="cd04301">
    <property type="entry name" value="NAT_SF"/>
    <property type="match status" value="1"/>
</dbReference>
<evidence type="ECO:0000313" key="8">
    <source>
        <dbReference type="EMBL" id="STP30557.1"/>
    </source>
</evidence>
<sequence length="180" mass="20926">MLKKFKAYARSLFYEKKSFSTKTVEIKGQAYQFKELNPNDVKDLLAVERAVYDGELPWTKSAFLSEMKSPFLNLYLGVFQGNELIGFIGARIFGFDCHITNIAVIPTYQRKNLGTKLIDEIEDFAIMNRCETLSLEVRISNQDAQRLYRKLGFQSRKVRKGYYTQTNEDALDMVKFLENE</sequence>
<dbReference type="NCBIfam" id="TIGR01575">
    <property type="entry name" value="rimI"/>
    <property type="match status" value="1"/>
</dbReference>
<dbReference type="Pfam" id="PF00583">
    <property type="entry name" value="Acetyltransf_1"/>
    <property type="match status" value="1"/>
</dbReference>
<dbReference type="InterPro" id="IPR000182">
    <property type="entry name" value="GNAT_dom"/>
</dbReference>
<dbReference type="Proteomes" id="UP000220669">
    <property type="component" value="Unassembled WGS sequence"/>
</dbReference>
<dbReference type="SUPFAM" id="SSF55729">
    <property type="entry name" value="Acyl-CoA N-acyltransferases (Nat)"/>
    <property type="match status" value="1"/>
</dbReference>
<organism evidence="7 10">
    <name type="scientific">Enterococcus durans</name>
    <dbReference type="NCBI Taxonomy" id="53345"/>
    <lineage>
        <taxon>Bacteria</taxon>
        <taxon>Bacillati</taxon>
        <taxon>Bacillota</taxon>
        <taxon>Bacilli</taxon>
        <taxon>Lactobacillales</taxon>
        <taxon>Enterococcaceae</taxon>
        <taxon>Enterococcus</taxon>
    </lineage>
</organism>
<dbReference type="GeneID" id="56744354"/>
<evidence type="ECO:0000256" key="1">
    <source>
        <dbReference type="ARBA" id="ARBA00005395"/>
    </source>
</evidence>
<evidence type="ECO:0000313" key="7">
    <source>
        <dbReference type="EMBL" id="RCA10967.1"/>
    </source>
</evidence>
<dbReference type="KEGG" id="edu:LIU_09880"/>
<dbReference type="Proteomes" id="UP000252797">
    <property type="component" value="Unassembled WGS sequence"/>
</dbReference>
<reference evidence="8 11" key="3">
    <citation type="submission" date="2018-06" db="EMBL/GenBank/DDBJ databases">
        <authorList>
            <consortium name="Pathogen Informatics"/>
            <person name="Doyle S."/>
        </authorList>
    </citation>
    <scope>NUCLEOTIDE SEQUENCE [LARGE SCALE GENOMIC DNA]</scope>
    <source>
        <strain evidence="8 11">NCTC8129</strain>
    </source>
</reference>
<name>A0A2A7SNB4_9ENTE</name>
<evidence type="ECO:0000256" key="4">
    <source>
        <dbReference type="ARBA" id="ARBA00023315"/>
    </source>
</evidence>
<dbReference type="InterPro" id="IPR006464">
    <property type="entry name" value="AcTrfase_RimI/Ard1"/>
</dbReference>
<reference evidence="6 9" key="2">
    <citation type="submission" date="2017-09" db="EMBL/GenBank/DDBJ databases">
        <title>FDA dAtabase for Regulatory Grade micrObial Sequences (FDA-ARGOS): Supporting development and validation of Infectious Disease Dx tests.</title>
        <authorList>
            <person name="Minogue T."/>
            <person name="Wolcott M."/>
            <person name="Wasieloski L."/>
            <person name="Aguilar W."/>
            <person name="Moore D."/>
            <person name="Tallon L.J."/>
            <person name="Sadzewicz L."/>
            <person name="Ott S."/>
            <person name="Zhao X."/>
            <person name="Nagaraj S."/>
            <person name="Vavikolanu K."/>
            <person name="Aluvathingal J."/>
            <person name="Nadendla S."/>
            <person name="Sichtig H."/>
        </authorList>
    </citation>
    <scope>NUCLEOTIDE SEQUENCE [LARGE SCALE GENOMIC DNA]</scope>
    <source>
        <strain evidence="6 9">FDAARGOS_396</strain>
    </source>
</reference>
<dbReference type="PANTHER" id="PTHR43420:SF44">
    <property type="entry name" value="ACETYLTRANSFERASE YPEA"/>
    <property type="match status" value="1"/>
</dbReference>
<comment type="similarity">
    <text evidence="1">Belongs to the acetyltransferase family. RimI subfamily.</text>
</comment>
<proteinExistence type="inferred from homology"/>
<evidence type="ECO:0000313" key="10">
    <source>
        <dbReference type="Proteomes" id="UP000252797"/>
    </source>
</evidence>
<protein>
    <submittedName>
        <fullName evidence="8">Ribosomal-protein-S18p-alanine acetyltransferase</fullName>
    </submittedName>
    <submittedName>
        <fullName evidence="6">Ribosomal-protein-alanine N-acetyltransferase</fullName>
    </submittedName>
    <submittedName>
        <fullName evidence="7">Ribosomal-protein-alanine acetyltransferase</fullName>
    </submittedName>
</protein>
<dbReference type="GO" id="GO:0008080">
    <property type="term" value="F:N-acetyltransferase activity"/>
    <property type="evidence" value="ECO:0007669"/>
    <property type="project" value="InterPro"/>
</dbReference>
<gene>
    <name evidence="6" type="primary">rimI</name>
    <name evidence="6" type="ORF">CRM96_08480</name>
    <name evidence="7" type="ORF">EA71_01721</name>
    <name evidence="8" type="ORF">NCTC8129_02807</name>
</gene>
<keyword evidence="2" id="KW-0963">Cytoplasm</keyword>
<dbReference type="Proteomes" id="UP000254070">
    <property type="component" value="Unassembled WGS sequence"/>
</dbReference>
<dbReference type="Gene3D" id="3.40.630.30">
    <property type="match status" value="1"/>
</dbReference>